<feature type="compositionally biased region" description="Polar residues" evidence="1">
    <location>
        <begin position="920"/>
        <end position="929"/>
    </location>
</feature>
<reference evidence="2" key="2">
    <citation type="submission" date="2023-06" db="EMBL/GenBank/DDBJ databases">
        <authorList>
            <person name="Kobayashi Y."/>
            <person name="Kayamori A."/>
            <person name="Aoki K."/>
            <person name="Shiwa Y."/>
            <person name="Fujita N."/>
            <person name="Sugita T."/>
            <person name="Iwasaki W."/>
            <person name="Tanaka N."/>
            <person name="Takashima M."/>
        </authorList>
    </citation>
    <scope>NUCLEOTIDE SEQUENCE</scope>
    <source>
        <strain evidence="2">HIS016</strain>
    </source>
</reference>
<feature type="compositionally biased region" description="Low complexity" evidence="1">
    <location>
        <begin position="750"/>
        <end position="768"/>
    </location>
</feature>
<feature type="region of interest" description="Disordered" evidence="1">
    <location>
        <begin position="1095"/>
        <end position="1139"/>
    </location>
</feature>
<feature type="region of interest" description="Disordered" evidence="1">
    <location>
        <begin position="495"/>
        <end position="595"/>
    </location>
</feature>
<feature type="compositionally biased region" description="Low complexity" evidence="1">
    <location>
        <begin position="795"/>
        <end position="805"/>
    </location>
</feature>
<dbReference type="AlphaFoldDB" id="A0AAD3TQ46"/>
<feature type="region of interest" description="Disordered" evidence="1">
    <location>
        <begin position="893"/>
        <end position="947"/>
    </location>
</feature>
<feature type="compositionally biased region" description="Pro residues" evidence="1">
    <location>
        <begin position="633"/>
        <end position="642"/>
    </location>
</feature>
<sequence>MEDPWAAWGKPSGPDKMRMPSSTPPPEPADLDPWAKPTATPRRPPRTPSPTRFSPKSPSKLSQVTLSSPPLNAGLGFPSRVPKLDEWDDVGWGTPKPAPGSEPKPTGLPDEPHRSPPLDLDAGWGEPSKPMPEPEPERELTPSPARSPRKSAEALSRVLSTDPRLSGELPRVSLEAEAFSRPGSGPPPPLPDSRPGSASPEPSLRPSADISPPSSPAGPVTVAFDTTDLGAGFAAPFGPSSPTEPKLNVPPEVKRSSSFGSDFGGFADLEGEDAGGWGETSWTDEGGWKEETYGGWGDVPRAESPPKQNQQELDWEKAQRRLAAADARAPHEHVMRLRRGWEEVAEMVIGDNKLETSEEKEQTLDDNARTLQESVSETLRGLTEVPDTTFAFGHSATRERSAQALSRAPRNAMTLLRAPLPRRRDSRNLYFGPGLEGWAARSRLGEPEAAVQAAQAEPEQAKGWGFWRRQATPKPLLTSGGGVLEVKTDLDTTSIASAPGSARSMHSKAPSISSRPGTPSEARPSTSARPSISSIPGAGSISGPSLLSGPPSAVTPTDVPEKKPEASRMSRLFRWSKKEEKKEEEEAKDEELELGESDFAFLDQVPSMAGADLLGGGMASIDELLSMKKEVPLPAPLAPPPRSGSSSARLSTGAQRKSDAFDLFASLDFDDASPAPSAATMQPSSSGFGWDDLLASSGSSATMVPKLSSPPRTSTSTLQPLRASTPPVMGTGLQPRRTTTPPIMAQGLQPTRSATPPLRPSPLSSLTPERPRYGPSGPALGAHARQRPSASGMDSVSRQARQAPQAVPPPPKDFGFGDLSFVLDAPPSGPSAPANPDLFGMATLCPSPPPAPSGMGIAPLAPSPMGMGMSVAALAPSPPPTSMRMSMAPLRPGIAALTPSPSPQVTQPSTSSFSLAIPPSASQSLTAPTATPVLGPPTSLSGPISQPAAVVDDFGDFGDFGSFDTPTATDDDFGDFGDFGDSTSGFNTGVSAGFNGDSASGFGSANVPAYSSFGTPRPQPTNSTGPRVFSRPVGLPTGLTKSRQSSFADSASRVRPPRASPTPGSQRTSSVDHRATFTLMAAAQAKDAVIEAAPLSPVPEPLSPPPVSGPQSFSALIPPPPGGVRRPAGNRGLIDLLDD</sequence>
<feature type="compositionally biased region" description="Polar residues" evidence="1">
    <location>
        <begin position="510"/>
        <end position="529"/>
    </location>
</feature>
<feature type="compositionally biased region" description="Low complexity" evidence="1">
    <location>
        <begin position="707"/>
        <end position="721"/>
    </location>
</feature>
<feature type="compositionally biased region" description="Low complexity" evidence="1">
    <location>
        <begin position="49"/>
        <end position="60"/>
    </location>
</feature>
<accession>A0AAD3TQ46</accession>
<evidence type="ECO:0000313" key="2">
    <source>
        <dbReference type="EMBL" id="GMK54752.1"/>
    </source>
</evidence>
<name>A0AAD3TQ46_9TREE</name>
<gene>
    <name evidence="2" type="ORF">CspeluHIS016_0113380</name>
</gene>
<feature type="region of interest" description="Disordered" evidence="1">
    <location>
        <begin position="632"/>
        <end position="655"/>
    </location>
</feature>
<keyword evidence="3" id="KW-1185">Reference proteome</keyword>
<organism evidence="2 3">
    <name type="scientific">Cutaneotrichosporon spelunceum</name>
    <dbReference type="NCBI Taxonomy" id="1672016"/>
    <lineage>
        <taxon>Eukaryota</taxon>
        <taxon>Fungi</taxon>
        <taxon>Dikarya</taxon>
        <taxon>Basidiomycota</taxon>
        <taxon>Agaricomycotina</taxon>
        <taxon>Tremellomycetes</taxon>
        <taxon>Trichosporonales</taxon>
        <taxon>Trichosporonaceae</taxon>
        <taxon>Cutaneotrichosporon</taxon>
    </lineage>
</organism>
<feature type="compositionally biased region" description="Polar residues" evidence="1">
    <location>
        <begin position="1039"/>
        <end position="1049"/>
    </location>
</feature>
<feature type="compositionally biased region" description="Low complexity" evidence="1">
    <location>
        <begin position="903"/>
        <end position="914"/>
    </location>
</feature>
<feature type="compositionally biased region" description="Acidic residues" evidence="1">
    <location>
        <begin position="586"/>
        <end position="595"/>
    </location>
</feature>
<feature type="compositionally biased region" description="Pro residues" evidence="1">
    <location>
        <begin position="1096"/>
        <end position="1108"/>
    </location>
</feature>
<feature type="compositionally biased region" description="Low complexity" evidence="1">
    <location>
        <begin position="530"/>
        <end position="552"/>
    </location>
</feature>
<feature type="compositionally biased region" description="Basic and acidic residues" evidence="1">
    <location>
        <begin position="559"/>
        <end position="568"/>
    </location>
</feature>
<dbReference type="Proteomes" id="UP001222932">
    <property type="component" value="Unassembled WGS sequence"/>
</dbReference>
<feature type="region of interest" description="Disordered" evidence="1">
    <location>
        <begin position="1"/>
        <end position="313"/>
    </location>
</feature>
<evidence type="ECO:0000313" key="3">
    <source>
        <dbReference type="Proteomes" id="UP001222932"/>
    </source>
</evidence>
<feature type="compositionally biased region" description="Polar residues" evidence="1">
    <location>
        <begin position="61"/>
        <end position="70"/>
    </location>
</feature>
<feature type="compositionally biased region" description="Basic and acidic residues" evidence="1">
    <location>
        <begin position="576"/>
        <end position="585"/>
    </location>
</feature>
<proteinExistence type="predicted"/>
<feature type="region of interest" description="Disordered" evidence="1">
    <location>
        <begin position="1005"/>
        <end position="1072"/>
    </location>
</feature>
<dbReference type="EMBL" id="BTCM01000001">
    <property type="protein sequence ID" value="GMK54752.1"/>
    <property type="molecule type" value="Genomic_DNA"/>
</dbReference>
<protein>
    <submittedName>
        <fullName evidence="2">Uncharacterized protein</fullName>
    </submittedName>
</protein>
<feature type="compositionally biased region" description="Low complexity" evidence="1">
    <location>
        <begin position="1123"/>
        <end position="1132"/>
    </location>
</feature>
<reference evidence="2" key="1">
    <citation type="journal article" date="2023" name="BMC Genomics">
        <title>Chromosome-level genome assemblies of Cutaneotrichosporon spp. (Trichosporonales, Basidiomycota) reveal imbalanced evolution between nucleotide sequences and chromosome synteny.</title>
        <authorList>
            <person name="Kobayashi Y."/>
            <person name="Kayamori A."/>
            <person name="Aoki K."/>
            <person name="Shiwa Y."/>
            <person name="Matsutani M."/>
            <person name="Fujita N."/>
            <person name="Sugita T."/>
            <person name="Iwasaki W."/>
            <person name="Tanaka N."/>
            <person name="Takashima M."/>
        </authorList>
    </citation>
    <scope>NUCLEOTIDE SEQUENCE</scope>
    <source>
        <strain evidence="2">HIS016</strain>
    </source>
</reference>
<evidence type="ECO:0000256" key="1">
    <source>
        <dbReference type="SAM" id="MobiDB-lite"/>
    </source>
</evidence>
<feature type="compositionally biased region" description="Low complexity" evidence="1">
    <location>
        <begin position="256"/>
        <end position="266"/>
    </location>
</feature>
<comment type="caution">
    <text evidence="2">The sequence shown here is derived from an EMBL/GenBank/DDBJ whole genome shotgun (WGS) entry which is preliminary data.</text>
</comment>
<feature type="region of interest" description="Disordered" evidence="1">
    <location>
        <begin position="671"/>
        <end position="822"/>
    </location>
</feature>